<dbReference type="SUPFAM" id="SSF50156">
    <property type="entry name" value="PDZ domain-like"/>
    <property type="match status" value="1"/>
</dbReference>
<reference evidence="2 3" key="1">
    <citation type="journal article" date="2014" name="Genome Announc.">
        <title>Draft Genome Sequences of Marine Flavobacterium Algibacter lectus Strains SS8 and NR4.</title>
        <authorList>
            <person name="Takatani N."/>
            <person name="Nakanishi M."/>
            <person name="Meirelles P."/>
            <person name="Mino S."/>
            <person name="Suda W."/>
            <person name="Oshima K."/>
            <person name="Hattori M."/>
            <person name="Ohkuma M."/>
            <person name="Hosokawa M."/>
            <person name="Miyashita K."/>
            <person name="Thompson F.L."/>
            <person name="Niwa A."/>
            <person name="Sawabe T."/>
            <person name="Sawabe T."/>
        </authorList>
    </citation>
    <scope>NUCLEOTIDE SEQUENCE [LARGE SCALE GENOMIC DNA]</scope>
    <source>
        <strain evidence="2 3">JCM 19300</strain>
    </source>
</reference>
<dbReference type="PROSITE" id="PS50106">
    <property type="entry name" value="PDZ"/>
    <property type="match status" value="1"/>
</dbReference>
<evidence type="ECO:0000313" key="2">
    <source>
        <dbReference type="EMBL" id="GAL63065.1"/>
    </source>
</evidence>
<evidence type="ECO:0000313" key="3">
    <source>
        <dbReference type="Proteomes" id="UP000029644"/>
    </source>
</evidence>
<dbReference type="Pfam" id="PF13180">
    <property type="entry name" value="PDZ_2"/>
    <property type="match status" value="1"/>
</dbReference>
<accession>A0A090VE63</accession>
<dbReference type="Gene3D" id="2.30.42.10">
    <property type="match status" value="1"/>
</dbReference>
<protein>
    <recommendedName>
        <fullName evidence="1">PDZ domain-containing protein</fullName>
    </recommendedName>
</protein>
<name>A0A090VE63_9FLAO</name>
<evidence type="ECO:0000259" key="1">
    <source>
        <dbReference type="PROSITE" id="PS50106"/>
    </source>
</evidence>
<comment type="caution">
    <text evidence="2">The sequence shown here is derived from an EMBL/GenBank/DDBJ whole genome shotgun (WGS) entry which is preliminary data.</text>
</comment>
<gene>
    <name evidence="2" type="ORF">JCM19300_1083</name>
</gene>
<dbReference type="InterPro" id="IPR036034">
    <property type="entry name" value="PDZ_sf"/>
</dbReference>
<dbReference type="InterPro" id="IPR001478">
    <property type="entry name" value="PDZ"/>
</dbReference>
<proteinExistence type="predicted"/>
<sequence>MLNSGLKLREGFNRVAENNIMVNNSLHPHVWFVNSEDVFKHNIVQKSYQDVRLSGWGKEMDYNFFPNEESMLKAQIYNRDLHSAFGDPMFKDPASLDFSVAENSPALKIGFKNFPMDQFGVQNAELKKMAKTPEIPVMRDPSEENKKGTLVVAWLRNDLKSVESEQEQSAYGLNTPEGVILLKVWSGSPAVKNNGLKKGDVILEADGKKVKTVKDFFQINVENKTNKLDLVIMRNQSEKKITINTK</sequence>
<dbReference type="AlphaFoldDB" id="A0A090VE63"/>
<dbReference type="EMBL" id="BBNQ01000009">
    <property type="protein sequence ID" value="GAL63065.1"/>
    <property type="molecule type" value="Genomic_DNA"/>
</dbReference>
<organism evidence="2 3">
    <name type="scientific">Algibacter lectus</name>
    <dbReference type="NCBI Taxonomy" id="221126"/>
    <lineage>
        <taxon>Bacteria</taxon>
        <taxon>Pseudomonadati</taxon>
        <taxon>Bacteroidota</taxon>
        <taxon>Flavobacteriia</taxon>
        <taxon>Flavobacteriales</taxon>
        <taxon>Flavobacteriaceae</taxon>
        <taxon>Algibacter</taxon>
    </lineage>
</organism>
<feature type="domain" description="PDZ" evidence="1">
    <location>
        <begin position="159"/>
        <end position="211"/>
    </location>
</feature>
<dbReference type="Proteomes" id="UP000029644">
    <property type="component" value="Unassembled WGS sequence"/>
</dbReference>
<dbReference type="SMART" id="SM00228">
    <property type="entry name" value="PDZ"/>
    <property type="match status" value="1"/>
</dbReference>